<sequence>MDAAELAAVVGRLEGPVRQELAKQLRQDASHGPPIGAHPTHGGGGRNGGCRGGRGGRGSGGYQQRSEGKGGGGRGKGGGPRLAPPPLDRPDELPPTVLETGEQVAFQAAMGMPWQLVGPSGRTFRWDLQDREAVPASTKQEIRGLLDTYAKEQGIPLHGDAAVKLALLRGEHWVSYAGGVSSAAGKTSTAPRAEVIAGADEGLGPEEPEGRAGAADVRALYC</sequence>
<evidence type="ECO:0000256" key="1">
    <source>
        <dbReference type="SAM" id="MobiDB-lite"/>
    </source>
</evidence>
<evidence type="ECO:0000313" key="2">
    <source>
        <dbReference type="EMBL" id="CAE4568893.1"/>
    </source>
</evidence>
<dbReference type="AlphaFoldDB" id="A0A7S4UHZ3"/>
<dbReference type="EMBL" id="HBNR01013180">
    <property type="protein sequence ID" value="CAE4568893.1"/>
    <property type="molecule type" value="Transcribed_RNA"/>
</dbReference>
<organism evidence="2">
    <name type="scientific">Alexandrium monilatum</name>
    <dbReference type="NCBI Taxonomy" id="311494"/>
    <lineage>
        <taxon>Eukaryota</taxon>
        <taxon>Sar</taxon>
        <taxon>Alveolata</taxon>
        <taxon>Dinophyceae</taxon>
        <taxon>Gonyaulacales</taxon>
        <taxon>Pyrocystaceae</taxon>
        <taxon>Alexandrium</taxon>
    </lineage>
</organism>
<proteinExistence type="predicted"/>
<feature type="region of interest" description="Disordered" evidence="1">
    <location>
        <begin position="12"/>
        <end position="95"/>
    </location>
</feature>
<feature type="compositionally biased region" description="Basic and acidic residues" evidence="1">
    <location>
        <begin position="15"/>
        <end position="29"/>
    </location>
</feature>
<feature type="compositionally biased region" description="Gly residues" evidence="1">
    <location>
        <begin position="41"/>
        <end position="61"/>
    </location>
</feature>
<name>A0A7S4UHZ3_9DINO</name>
<feature type="compositionally biased region" description="Gly residues" evidence="1">
    <location>
        <begin position="69"/>
        <end position="80"/>
    </location>
</feature>
<protein>
    <submittedName>
        <fullName evidence="2">Uncharacterized protein</fullName>
    </submittedName>
</protein>
<gene>
    <name evidence="2" type="ORF">AMON00008_LOCUS8512</name>
</gene>
<reference evidence="2" key="1">
    <citation type="submission" date="2021-01" db="EMBL/GenBank/DDBJ databases">
        <authorList>
            <person name="Corre E."/>
            <person name="Pelletier E."/>
            <person name="Niang G."/>
            <person name="Scheremetjew M."/>
            <person name="Finn R."/>
            <person name="Kale V."/>
            <person name="Holt S."/>
            <person name="Cochrane G."/>
            <person name="Meng A."/>
            <person name="Brown T."/>
            <person name="Cohen L."/>
        </authorList>
    </citation>
    <scope>NUCLEOTIDE SEQUENCE</scope>
    <source>
        <strain evidence="2">CCMP3105</strain>
    </source>
</reference>
<accession>A0A7S4UHZ3</accession>